<dbReference type="PANTHER" id="PTHR46268:SF6">
    <property type="entry name" value="UNIVERSAL STRESS PROTEIN UP12"/>
    <property type="match status" value="1"/>
</dbReference>
<name>A0A0R1UWC8_9LACO</name>
<reference evidence="3 4" key="1">
    <citation type="journal article" date="2015" name="Genome Announc.">
        <title>Expanding the biotechnology potential of lactobacilli through comparative genomics of 213 strains and associated genera.</title>
        <authorList>
            <person name="Sun Z."/>
            <person name="Harris H.M."/>
            <person name="McCann A."/>
            <person name="Guo C."/>
            <person name="Argimon S."/>
            <person name="Zhang W."/>
            <person name="Yang X."/>
            <person name="Jeffery I.B."/>
            <person name="Cooney J.C."/>
            <person name="Kagawa T.F."/>
            <person name="Liu W."/>
            <person name="Song Y."/>
            <person name="Salvetti E."/>
            <person name="Wrobel A."/>
            <person name="Rasinkangas P."/>
            <person name="Parkhill J."/>
            <person name="Rea M.C."/>
            <person name="O'Sullivan O."/>
            <person name="Ritari J."/>
            <person name="Douillard F.P."/>
            <person name="Paul Ross R."/>
            <person name="Yang R."/>
            <person name="Briner A.E."/>
            <person name="Felis G.E."/>
            <person name="de Vos W.M."/>
            <person name="Barrangou R."/>
            <person name="Klaenhammer T.R."/>
            <person name="Caufield P.W."/>
            <person name="Cui Y."/>
            <person name="Zhang H."/>
            <person name="O'Toole P.W."/>
        </authorList>
    </citation>
    <scope>NUCLEOTIDE SEQUENCE [LARGE SCALE GENOMIC DNA]</scope>
    <source>
        <strain evidence="3 4">DSM 16230</strain>
    </source>
</reference>
<dbReference type="STRING" id="1423801.FD50_GL001535"/>
<gene>
    <name evidence="3" type="ORF">FD50_GL001535</name>
</gene>
<dbReference type="InterPro" id="IPR014729">
    <property type="entry name" value="Rossmann-like_a/b/a_fold"/>
</dbReference>
<organism evidence="3 4">
    <name type="scientific">Liquorilactobacillus satsumensis DSM 16230 = JCM 12392</name>
    <dbReference type="NCBI Taxonomy" id="1423801"/>
    <lineage>
        <taxon>Bacteria</taxon>
        <taxon>Bacillati</taxon>
        <taxon>Bacillota</taxon>
        <taxon>Bacilli</taxon>
        <taxon>Lactobacillales</taxon>
        <taxon>Lactobacillaceae</taxon>
        <taxon>Liquorilactobacillus</taxon>
    </lineage>
</organism>
<evidence type="ECO:0000313" key="3">
    <source>
        <dbReference type="EMBL" id="KRL97549.1"/>
    </source>
</evidence>
<evidence type="ECO:0000256" key="1">
    <source>
        <dbReference type="ARBA" id="ARBA00008791"/>
    </source>
</evidence>
<dbReference type="SUPFAM" id="SSF52402">
    <property type="entry name" value="Adenine nucleotide alpha hydrolases-like"/>
    <property type="match status" value="1"/>
</dbReference>
<dbReference type="PATRIC" id="fig|1423801.4.peg.1573"/>
<dbReference type="CDD" id="cd00293">
    <property type="entry name" value="USP-like"/>
    <property type="match status" value="1"/>
</dbReference>
<dbReference type="Pfam" id="PF00582">
    <property type="entry name" value="Usp"/>
    <property type="match status" value="1"/>
</dbReference>
<keyword evidence="4" id="KW-1185">Reference proteome</keyword>
<dbReference type="InterPro" id="IPR006016">
    <property type="entry name" value="UspA"/>
</dbReference>
<dbReference type="PANTHER" id="PTHR46268">
    <property type="entry name" value="STRESS RESPONSE PROTEIN NHAX"/>
    <property type="match status" value="1"/>
</dbReference>
<dbReference type="Proteomes" id="UP000051166">
    <property type="component" value="Unassembled WGS sequence"/>
</dbReference>
<accession>A0A0R1UWC8</accession>
<comment type="similarity">
    <text evidence="1">Belongs to the universal stress protein A family.</text>
</comment>
<dbReference type="EMBL" id="AZFQ01000052">
    <property type="protein sequence ID" value="KRL97549.1"/>
    <property type="molecule type" value="Genomic_DNA"/>
</dbReference>
<dbReference type="AlphaFoldDB" id="A0A0R1UWC8"/>
<sequence>MALGKQGKGSDSMEKQYRNILVPVDGSQNAEKALARAIEIAKQNDSRVEVLNVIDVKQFTTNFGGVMSGTGDMIYSSFEYIQDYLTKLKDRFAKEGFTNLGIHARFGSPRVVITQDFPADYPIDLIVIGKTGLSAVERLLMGAVTDSVIRMAKCDVLVV</sequence>
<proteinExistence type="inferred from homology"/>
<comment type="caution">
    <text evidence="3">The sequence shown here is derived from an EMBL/GenBank/DDBJ whole genome shotgun (WGS) entry which is preliminary data.</text>
</comment>
<evidence type="ECO:0000259" key="2">
    <source>
        <dbReference type="Pfam" id="PF00582"/>
    </source>
</evidence>
<feature type="domain" description="UspA" evidence="2">
    <location>
        <begin position="17"/>
        <end position="159"/>
    </location>
</feature>
<protein>
    <submittedName>
        <fullName evidence="3">Universal stress protein</fullName>
    </submittedName>
</protein>
<dbReference type="Gene3D" id="3.40.50.620">
    <property type="entry name" value="HUPs"/>
    <property type="match status" value="1"/>
</dbReference>
<dbReference type="InterPro" id="IPR006015">
    <property type="entry name" value="Universal_stress_UspA"/>
</dbReference>
<dbReference type="PRINTS" id="PR01438">
    <property type="entry name" value="UNVRSLSTRESS"/>
</dbReference>
<evidence type="ECO:0000313" key="4">
    <source>
        <dbReference type="Proteomes" id="UP000051166"/>
    </source>
</evidence>